<feature type="compositionally biased region" description="Basic and acidic residues" evidence="1">
    <location>
        <begin position="68"/>
        <end position="85"/>
    </location>
</feature>
<sequence length="634" mass="67983">RRSTNKAQKDFLKRMGATEREAYKACQEALEKLSGSACVLGGRAGPGGRLHDRVATLHTDDARASIFDARRAQSKSRQTDKDKALESTSSWKPAPPLATPRWNCAAATIGEGRVLVIGGFDEFGLALDSTELVDMYHGTCTAGPKLLCPRAGCAAVALPLPAPESEEEMSMFASQFNASVDSGGLFSSNSLLSSNTASRLELFESSNKLLGLRPPWVLVIGGYGQDAGGSTEVLDIEAMTSSPGPNLLTSRACCAASMFDSARLIVAGGFDNLGSSDTTELLDLFTLKPTAVAEPLPSEIWSEEIEQERLEIERQKQEEREANRKIFLQKQEEELELKKQQEEQQQQDQQQEQEQQQQQEHEAPPIPPDGTTTPPPITTTTATTTATTTTVGDGEQKIAFEAPTELELPGAEQEEEGSRVSEGFFPSMSETIEVPAGPAAPEDLARAWFVPGPRMLSRRAACAIVRLSHKDARILVLGGTDVRGERLSTTEYLDIDGLDPPPPEPEVEGSEGQEGQPAEVEGGEGQEEQQGGQDGKQAEEVEQEGDPEPEPKPPLEFHPGPSMLTGRSGFAAVRLDGTALLVAGGLDPDGDALETSEFFDLDVGEFQAGPIMLALDGETGGHIAFSYCAGARMM</sequence>
<accession>A0A813K4S9</accession>
<dbReference type="SUPFAM" id="SSF50965">
    <property type="entry name" value="Galactose oxidase, central domain"/>
    <property type="match status" value="2"/>
</dbReference>
<dbReference type="InterPro" id="IPR011043">
    <property type="entry name" value="Gal_Oxase/kelch_b-propeller"/>
</dbReference>
<dbReference type="SMART" id="SM00612">
    <property type="entry name" value="Kelch"/>
    <property type="match status" value="4"/>
</dbReference>
<comment type="caution">
    <text evidence="2">The sequence shown here is derived from an EMBL/GenBank/DDBJ whole genome shotgun (WGS) entry which is preliminary data.</text>
</comment>
<feature type="compositionally biased region" description="Pro residues" evidence="1">
    <location>
        <begin position="364"/>
        <end position="377"/>
    </location>
</feature>
<name>A0A813K4S9_POLGL</name>
<feature type="non-terminal residue" evidence="2">
    <location>
        <position position="1"/>
    </location>
</feature>
<evidence type="ECO:0000256" key="1">
    <source>
        <dbReference type="SAM" id="MobiDB-lite"/>
    </source>
</evidence>
<feature type="compositionally biased region" description="Low complexity" evidence="1">
    <location>
        <begin position="343"/>
        <end position="358"/>
    </location>
</feature>
<reference evidence="2" key="1">
    <citation type="submission" date="2021-02" db="EMBL/GenBank/DDBJ databases">
        <authorList>
            <person name="Dougan E. K."/>
            <person name="Rhodes N."/>
            <person name="Thang M."/>
            <person name="Chan C."/>
        </authorList>
    </citation>
    <scope>NUCLEOTIDE SEQUENCE</scope>
</reference>
<feature type="region of interest" description="Disordered" evidence="1">
    <location>
        <begin position="337"/>
        <end position="395"/>
    </location>
</feature>
<dbReference type="InterPro" id="IPR015915">
    <property type="entry name" value="Kelch-typ_b-propeller"/>
</dbReference>
<evidence type="ECO:0000313" key="2">
    <source>
        <dbReference type="EMBL" id="CAE8692543.1"/>
    </source>
</evidence>
<dbReference type="Gene3D" id="2.120.10.80">
    <property type="entry name" value="Kelch-type beta propeller"/>
    <property type="match status" value="3"/>
</dbReference>
<dbReference type="InterPro" id="IPR006652">
    <property type="entry name" value="Kelch_1"/>
</dbReference>
<proteinExistence type="predicted"/>
<dbReference type="AlphaFoldDB" id="A0A813K4S9"/>
<feature type="region of interest" description="Disordered" evidence="1">
    <location>
        <begin position="68"/>
        <end position="96"/>
    </location>
</feature>
<evidence type="ECO:0000313" key="3">
    <source>
        <dbReference type="Proteomes" id="UP000626109"/>
    </source>
</evidence>
<organism evidence="2 3">
    <name type="scientific">Polarella glacialis</name>
    <name type="common">Dinoflagellate</name>
    <dbReference type="NCBI Taxonomy" id="89957"/>
    <lineage>
        <taxon>Eukaryota</taxon>
        <taxon>Sar</taxon>
        <taxon>Alveolata</taxon>
        <taxon>Dinophyceae</taxon>
        <taxon>Suessiales</taxon>
        <taxon>Suessiaceae</taxon>
        <taxon>Polarella</taxon>
    </lineage>
</organism>
<dbReference type="Proteomes" id="UP000626109">
    <property type="component" value="Unassembled WGS sequence"/>
</dbReference>
<feature type="compositionally biased region" description="Low complexity" evidence="1">
    <location>
        <begin position="378"/>
        <end position="390"/>
    </location>
</feature>
<feature type="region of interest" description="Disordered" evidence="1">
    <location>
        <begin position="491"/>
        <end position="565"/>
    </location>
</feature>
<dbReference type="EMBL" id="CAJNNW010027659">
    <property type="protein sequence ID" value="CAE8692543.1"/>
    <property type="molecule type" value="Genomic_DNA"/>
</dbReference>
<protein>
    <submittedName>
        <fullName evidence="2">Uncharacterized protein</fullName>
    </submittedName>
</protein>
<gene>
    <name evidence="2" type="ORF">PGLA2088_LOCUS27925</name>
</gene>